<feature type="non-terminal residue" evidence="2">
    <location>
        <position position="407"/>
    </location>
</feature>
<dbReference type="PRINTS" id="PR00364">
    <property type="entry name" value="DISEASERSIST"/>
</dbReference>
<name>A0A9P6L6R7_9AGAM</name>
<proteinExistence type="predicted"/>
<dbReference type="GO" id="GO:0016787">
    <property type="term" value="F:hydrolase activity"/>
    <property type="evidence" value="ECO:0007669"/>
    <property type="project" value="UniProtKB-KW"/>
</dbReference>
<dbReference type="AlphaFoldDB" id="A0A9P6L6R7"/>
<dbReference type="EMBL" id="WIUZ02000007">
    <property type="protein sequence ID" value="KAF9785113.1"/>
    <property type="molecule type" value="Genomic_DNA"/>
</dbReference>
<keyword evidence="3" id="KW-1185">Reference proteome</keyword>
<feature type="domain" description="Novel STAND NTPase 1" evidence="1">
    <location>
        <begin position="100"/>
        <end position="226"/>
    </location>
</feature>
<evidence type="ECO:0000259" key="1">
    <source>
        <dbReference type="Pfam" id="PF20703"/>
    </source>
</evidence>
<dbReference type="OrthoDB" id="691197at2759"/>
<dbReference type="PANTHER" id="PTHR47691">
    <property type="entry name" value="REGULATOR-RELATED"/>
    <property type="match status" value="1"/>
</dbReference>
<protein>
    <submittedName>
        <fullName evidence="2">P-loop containing nucleoside triphosphate hydrolase protein</fullName>
    </submittedName>
</protein>
<reference evidence="2" key="1">
    <citation type="journal article" date="2020" name="Nat. Commun.">
        <title>Large-scale genome sequencing of mycorrhizal fungi provides insights into the early evolution of symbiotic traits.</title>
        <authorList>
            <person name="Miyauchi S."/>
            <person name="Kiss E."/>
            <person name="Kuo A."/>
            <person name="Drula E."/>
            <person name="Kohler A."/>
            <person name="Sanchez-Garcia M."/>
            <person name="Morin E."/>
            <person name="Andreopoulos B."/>
            <person name="Barry K.W."/>
            <person name="Bonito G."/>
            <person name="Buee M."/>
            <person name="Carver A."/>
            <person name="Chen C."/>
            <person name="Cichocki N."/>
            <person name="Clum A."/>
            <person name="Culley D."/>
            <person name="Crous P.W."/>
            <person name="Fauchery L."/>
            <person name="Girlanda M."/>
            <person name="Hayes R.D."/>
            <person name="Keri Z."/>
            <person name="LaButti K."/>
            <person name="Lipzen A."/>
            <person name="Lombard V."/>
            <person name="Magnuson J."/>
            <person name="Maillard F."/>
            <person name="Murat C."/>
            <person name="Nolan M."/>
            <person name="Ohm R.A."/>
            <person name="Pangilinan J."/>
            <person name="Pereira M.F."/>
            <person name="Perotto S."/>
            <person name="Peter M."/>
            <person name="Pfister S."/>
            <person name="Riley R."/>
            <person name="Sitrit Y."/>
            <person name="Stielow J.B."/>
            <person name="Szollosi G."/>
            <person name="Zifcakova L."/>
            <person name="Stursova M."/>
            <person name="Spatafora J.W."/>
            <person name="Tedersoo L."/>
            <person name="Vaario L.M."/>
            <person name="Yamada A."/>
            <person name="Yan M."/>
            <person name="Wang P."/>
            <person name="Xu J."/>
            <person name="Bruns T."/>
            <person name="Baldrian P."/>
            <person name="Vilgalys R."/>
            <person name="Dunand C."/>
            <person name="Henrissat B."/>
            <person name="Grigoriev I.V."/>
            <person name="Hibbett D."/>
            <person name="Nagy L.G."/>
            <person name="Martin F.M."/>
        </authorList>
    </citation>
    <scope>NUCLEOTIDE SEQUENCE</scope>
    <source>
        <strain evidence="2">UH-Tt-Lm1</strain>
    </source>
</reference>
<dbReference type="PANTHER" id="PTHR47691:SF3">
    <property type="entry name" value="HTH-TYPE TRANSCRIPTIONAL REGULATOR RV0890C-RELATED"/>
    <property type="match status" value="1"/>
</dbReference>
<dbReference type="SUPFAM" id="SSF52540">
    <property type="entry name" value="P-loop containing nucleoside triphosphate hydrolases"/>
    <property type="match status" value="1"/>
</dbReference>
<dbReference type="InterPro" id="IPR027417">
    <property type="entry name" value="P-loop_NTPase"/>
</dbReference>
<gene>
    <name evidence="2" type="ORF">BJ322DRAFT_1124031</name>
</gene>
<dbReference type="Gene3D" id="3.40.50.300">
    <property type="entry name" value="P-loop containing nucleotide triphosphate hydrolases"/>
    <property type="match status" value="1"/>
</dbReference>
<dbReference type="Proteomes" id="UP000736335">
    <property type="component" value="Unassembled WGS sequence"/>
</dbReference>
<evidence type="ECO:0000313" key="2">
    <source>
        <dbReference type="EMBL" id="KAF9785113.1"/>
    </source>
</evidence>
<comment type="caution">
    <text evidence="2">The sequence shown here is derived from an EMBL/GenBank/DDBJ whole genome shotgun (WGS) entry which is preliminary data.</text>
</comment>
<keyword evidence="2" id="KW-0378">Hydrolase</keyword>
<sequence length="407" mass="45323">MHDAIKQLTTTIAEIQGKVTEKGQQDFLSWFENSQSDKSAIASWRQELVGVLLVFNTELNINTRVAVERYHRDVLAALGDAHLPTQVRIPSGESPPPAPKAFFGRDGLVDEIVSRAEKLEFIALIGAGGIGKTSLALTVLHDKRIKEQFGANRRFVSCDKPPVSRANFLARLSKVVGAGVETPEDLATLRPLLSSQQMLIILDNAESILDPQGTDARAIYAIVKELSDFNNICLGITSRISTVPPHCKRLEIPTLTMEAARDVFYSIYGDGERSNIIDDLLQRLDFHALSITLLATVASDNKWSYDRLAEEWGEHHSQMLKTDHNDSLAATIKLSLTCPTFRKLGPNARDLLGVVAFYPQGVDEKNLKWFFPTIPDRQNIFDKFCVLSLAHRNNGFITMLAPLRDYL</sequence>
<dbReference type="Pfam" id="PF20703">
    <property type="entry name" value="nSTAND1"/>
    <property type="match status" value="1"/>
</dbReference>
<organism evidence="2 3">
    <name type="scientific">Thelephora terrestris</name>
    <dbReference type="NCBI Taxonomy" id="56493"/>
    <lineage>
        <taxon>Eukaryota</taxon>
        <taxon>Fungi</taxon>
        <taxon>Dikarya</taxon>
        <taxon>Basidiomycota</taxon>
        <taxon>Agaricomycotina</taxon>
        <taxon>Agaricomycetes</taxon>
        <taxon>Thelephorales</taxon>
        <taxon>Thelephoraceae</taxon>
        <taxon>Thelephora</taxon>
    </lineage>
</organism>
<accession>A0A9P6L6R7</accession>
<dbReference type="InterPro" id="IPR049052">
    <property type="entry name" value="nSTAND1"/>
</dbReference>
<reference evidence="2" key="2">
    <citation type="submission" date="2020-11" db="EMBL/GenBank/DDBJ databases">
        <authorList>
            <consortium name="DOE Joint Genome Institute"/>
            <person name="Kuo A."/>
            <person name="Miyauchi S."/>
            <person name="Kiss E."/>
            <person name="Drula E."/>
            <person name="Kohler A."/>
            <person name="Sanchez-Garcia M."/>
            <person name="Andreopoulos B."/>
            <person name="Barry K.W."/>
            <person name="Bonito G."/>
            <person name="Buee M."/>
            <person name="Carver A."/>
            <person name="Chen C."/>
            <person name="Cichocki N."/>
            <person name="Clum A."/>
            <person name="Culley D."/>
            <person name="Crous P.W."/>
            <person name="Fauchery L."/>
            <person name="Girlanda M."/>
            <person name="Hayes R."/>
            <person name="Keri Z."/>
            <person name="Labutti K."/>
            <person name="Lipzen A."/>
            <person name="Lombard V."/>
            <person name="Magnuson J."/>
            <person name="Maillard F."/>
            <person name="Morin E."/>
            <person name="Murat C."/>
            <person name="Nolan M."/>
            <person name="Ohm R."/>
            <person name="Pangilinan J."/>
            <person name="Pereira M."/>
            <person name="Perotto S."/>
            <person name="Peter M."/>
            <person name="Riley R."/>
            <person name="Sitrit Y."/>
            <person name="Stielow B."/>
            <person name="Szollosi G."/>
            <person name="Zifcakova L."/>
            <person name="Stursova M."/>
            <person name="Spatafora J.W."/>
            <person name="Tedersoo L."/>
            <person name="Vaario L.-M."/>
            <person name="Yamada A."/>
            <person name="Yan M."/>
            <person name="Wang P."/>
            <person name="Xu J."/>
            <person name="Bruns T."/>
            <person name="Baldrian P."/>
            <person name="Vilgalys R."/>
            <person name="Henrissat B."/>
            <person name="Grigoriev I.V."/>
            <person name="Hibbett D."/>
            <person name="Nagy L.G."/>
            <person name="Martin F.M."/>
        </authorList>
    </citation>
    <scope>NUCLEOTIDE SEQUENCE</scope>
    <source>
        <strain evidence="2">UH-Tt-Lm1</strain>
    </source>
</reference>
<evidence type="ECO:0000313" key="3">
    <source>
        <dbReference type="Proteomes" id="UP000736335"/>
    </source>
</evidence>